<dbReference type="AlphaFoldDB" id="A0A1J1ILB9"/>
<keyword evidence="2" id="KW-1185">Reference proteome</keyword>
<sequence>MKKKGSCSFSFSIILNKLNIVVHKQASTSNLDSAHFSLYYNVISGDVNHLVLCNPQNMNVWSCTNVLNSNCEQDTRLMK</sequence>
<dbReference type="Proteomes" id="UP000183832">
    <property type="component" value="Unassembled WGS sequence"/>
</dbReference>
<dbReference type="EMBL" id="CVRI01000055">
    <property type="protein sequence ID" value="CRL01037.1"/>
    <property type="molecule type" value="Genomic_DNA"/>
</dbReference>
<name>A0A1J1ILB9_9DIPT</name>
<protein>
    <submittedName>
        <fullName evidence="1">CLUMA_CG014777, isoform A</fullName>
    </submittedName>
</protein>
<evidence type="ECO:0000313" key="2">
    <source>
        <dbReference type="Proteomes" id="UP000183832"/>
    </source>
</evidence>
<accession>A0A1J1ILB9</accession>
<evidence type="ECO:0000313" key="1">
    <source>
        <dbReference type="EMBL" id="CRL01037.1"/>
    </source>
</evidence>
<organism evidence="1 2">
    <name type="scientific">Clunio marinus</name>
    <dbReference type="NCBI Taxonomy" id="568069"/>
    <lineage>
        <taxon>Eukaryota</taxon>
        <taxon>Metazoa</taxon>
        <taxon>Ecdysozoa</taxon>
        <taxon>Arthropoda</taxon>
        <taxon>Hexapoda</taxon>
        <taxon>Insecta</taxon>
        <taxon>Pterygota</taxon>
        <taxon>Neoptera</taxon>
        <taxon>Endopterygota</taxon>
        <taxon>Diptera</taxon>
        <taxon>Nematocera</taxon>
        <taxon>Chironomoidea</taxon>
        <taxon>Chironomidae</taxon>
        <taxon>Clunio</taxon>
    </lineage>
</organism>
<proteinExistence type="predicted"/>
<reference evidence="1 2" key="1">
    <citation type="submission" date="2015-04" db="EMBL/GenBank/DDBJ databases">
        <authorList>
            <person name="Syromyatnikov M.Y."/>
            <person name="Popov V.N."/>
        </authorList>
    </citation>
    <scope>NUCLEOTIDE SEQUENCE [LARGE SCALE GENOMIC DNA]</scope>
</reference>
<gene>
    <name evidence="1" type="ORF">CLUMA_CG014777</name>
</gene>